<dbReference type="InterPro" id="IPR023376">
    <property type="entry name" value="YqcC-like_dom"/>
</dbReference>
<proteinExistence type="predicted"/>
<evidence type="ECO:0000259" key="1">
    <source>
        <dbReference type="Pfam" id="PF04287"/>
    </source>
</evidence>
<dbReference type="RefSeq" id="WP_058030530.1">
    <property type="nucleotide sequence ID" value="NZ_CP013187.1"/>
</dbReference>
<evidence type="ECO:0000313" key="2">
    <source>
        <dbReference type="EMBL" id="ALO42824.1"/>
    </source>
</evidence>
<dbReference type="SUPFAM" id="SSF158452">
    <property type="entry name" value="YqcC-like"/>
    <property type="match status" value="1"/>
</dbReference>
<dbReference type="PANTHER" id="PTHR39586">
    <property type="entry name" value="CYTOPLASMIC PROTEIN-RELATED"/>
    <property type="match status" value="1"/>
</dbReference>
<dbReference type="OrthoDB" id="9790355at2"/>
<dbReference type="Proteomes" id="UP000061457">
    <property type="component" value="Chromosome I"/>
</dbReference>
<sequence>MSHAQYQAVYTLLKELEAVLRIAKLWQSESIEAEKLNSTAPFCCDVMTFEQWLQFVFIPKMSLMIEQGMALPANMSIAPMAEMSFATHPQYSQILSLLTKLDESLQKN</sequence>
<dbReference type="AlphaFoldDB" id="A0A0S2K3Y3"/>
<name>A0A0S2K3Y3_9GAMM</name>
<dbReference type="EMBL" id="CP013187">
    <property type="protein sequence ID" value="ALO42824.1"/>
    <property type="molecule type" value="Genomic_DNA"/>
</dbReference>
<accession>A0A0S2K3Y3</accession>
<dbReference type="PANTHER" id="PTHR39586:SF1">
    <property type="entry name" value="CYTOPLASMIC PROTEIN"/>
    <property type="match status" value="1"/>
</dbReference>
<dbReference type="PATRIC" id="fig|161398.10.peg.2375"/>
<dbReference type="STRING" id="161398.PP2015_2328"/>
<reference evidence="2 3" key="1">
    <citation type="submission" date="2015-11" db="EMBL/GenBank/DDBJ databases">
        <authorList>
            <person name="Zhang Y."/>
            <person name="Guo Z."/>
        </authorList>
    </citation>
    <scope>NUCLEOTIDE SEQUENCE [LARGE SCALE GENOMIC DNA]</scope>
    <source>
        <strain evidence="2 3">KCTC 12086</strain>
    </source>
</reference>
<gene>
    <name evidence="2" type="ORF">PP2015_2328</name>
</gene>
<protein>
    <recommendedName>
        <fullName evidence="1">YqcC-like domain-containing protein</fullName>
    </recommendedName>
</protein>
<organism evidence="2 3">
    <name type="scientific">Pseudoalteromonas phenolica</name>
    <dbReference type="NCBI Taxonomy" id="161398"/>
    <lineage>
        <taxon>Bacteria</taxon>
        <taxon>Pseudomonadati</taxon>
        <taxon>Pseudomonadota</taxon>
        <taxon>Gammaproteobacteria</taxon>
        <taxon>Alteromonadales</taxon>
        <taxon>Pseudoalteromonadaceae</taxon>
        <taxon>Pseudoalteromonas</taxon>
    </lineage>
</organism>
<dbReference type="Pfam" id="PF04287">
    <property type="entry name" value="DUF446"/>
    <property type="match status" value="1"/>
</dbReference>
<dbReference type="InterPro" id="IPR007384">
    <property type="entry name" value="UCP006257"/>
</dbReference>
<keyword evidence="3" id="KW-1185">Reference proteome</keyword>
<evidence type="ECO:0000313" key="3">
    <source>
        <dbReference type="Proteomes" id="UP000061457"/>
    </source>
</evidence>
<dbReference type="PIRSF" id="PIRSF006257">
    <property type="entry name" value="UCP006257"/>
    <property type="match status" value="1"/>
</dbReference>
<dbReference type="KEGG" id="pphe:PP2015_2328"/>
<dbReference type="GO" id="GO:0044010">
    <property type="term" value="P:single-species biofilm formation"/>
    <property type="evidence" value="ECO:0007669"/>
    <property type="project" value="TreeGrafter"/>
</dbReference>
<dbReference type="Gene3D" id="1.20.1440.40">
    <property type="entry name" value="YqcC-like"/>
    <property type="match status" value="1"/>
</dbReference>
<feature type="domain" description="YqcC-like" evidence="1">
    <location>
        <begin position="9"/>
        <end position="103"/>
    </location>
</feature>
<dbReference type="InterPro" id="IPR036814">
    <property type="entry name" value="YqcC-like_sf"/>
</dbReference>